<reference evidence="2" key="1">
    <citation type="submission" date="2020-12" db="EMBL/GenBank/DDBJ databases">
        <title>Metabolic potential, ecology and presence of endohyphal bacteria is reflected in genomic diversity of Mucoromycotina.</title>
        <authorList>
            <person name="Muszewska A."/>
            <person name="Okrasinska A."/>
            <person name="Steczkiewicz K."/>
            <person name="Drgas O."/>
            <person name="Orlowska M."/>
            <person name="Perlinska-Lenart U."/>
            <person name="Aleksandrzak-Piekarczyk T."/>
            <person name="Szatraj K."/>
            <person name="Zielenkiewicz U."/>
            <person name="Pilsyk S."/>
            <person name="Malc E."/>
            <person name="Mieczkowski P."/>
            <person name="Kruszewska J.S."/>
            <person name="Biernat P."/>
            <person name="Pawlowska J."/>
        </authorList>
    </citation>
    <scope>NUCLEOTIDE SEQUENCE</scope>
    <source>
        <strain evidence="2">WA0000051536</strain>
    </source>
</reference>
<dbReference type="Proteomes" id="UP000612746">
    <property type="component" value="Unassembled WGS sequence"/>
</dbReference>
<name>A0A8H7UMT9_9FUNG</name>
<gene>
    <name evidence="2" type="ORF">INT44_004132</name>
</gene>
<dbReference type="OrthoDB" id="2408370at2759"/>
<feature type="compositionally biased region" description="Polar residues" evidence="1">
    <location>
        <begin position="192"/>
        <end position="214"/>
    </location>
</feature>
<evidence type="ECO:0000256" key="1">
    <source>
        <dbReference type="SAM" id="MobiDB-lite"/>
    </source>
</evidence>
<feature type="region of interest" description="Disordered" evidence="1">
    <location>
        <begin position="182"/>
        <end position="227"/>
    </location>
</feature>
<dbReference type="EMBL" id="JAEPRA010000001">
    <property type="protein sequence ID" value="KAG2188990.1"/>
    <property type="molecule type" value="Genomic_DNA"/>
</dbReference>
<accession>A0A8H7UMT9</accession>
<sequence length="431" mass="48477">MAALTSGDQTSFLSLTISDISLSGFMDEPVDNTYGYVHQSSNLPKPPTNLTNSIGEMLWMHGRTYSDVQISLRKSQEMLKNTTIPESLQLHSMILYQSNYFKKLLATSSSMKDLVLGPRKTKEDLIHLYTAIKLMYTKGWQQELNMENAQGILSACLELEYEEGIRSVNEWLSFATRKPQQVPCDKSHESASMDSGVSDISSAKSSPSLRTLSVPTPPQHARKSSAPLVPMNPQELYRQLTSATAPADTKIATMHHHINTFERVSHSNLHQCLQRHFDTCFPFDANLYCATMDSILTLRQQQHLSSSEAAKSVIRLLGVMRNDQAHEAQSHSPILEAMQSQAPVHIVLQPPVVPVAMDVILIEIMSHLGPNDRAEVANFLAGQSVKRNIKHLRQIKGDEGIDWEEIERERCEKHTAWIISDELHHYISQIL</sequence>
<keyword evidence="3" id="KW-1185">Reference proteome</keyword>
<organism evidence="2 3">
    <name type="scientific">Umbelopsis vinacea</name>
    <dbReference type="NCBI Taxonomy" id="44442"/>
    <lineage>
        <taxon>Eukaryota</taxon>
        <taxon>Fungi</taxon>
        <taxon>Fungi incertae sedis</taxon>
        <taxon>Mucoromycota</taxon>
        <taxon>Mucoromycotina</taxon>
        <taxon>Umbelopsidomycetes</taxon>
        <taxon>Umbelopsidales</taxon>
        <taxon>Umbelopsidaceae</taxon>
        <taxon>Umbelopsis</taxon>
    </lineage>
</organism>
<dbReference type="AlphaFoldDB" id="A0A8H7UMT9"/>
<protein>
    <submittedName>
        <fullName evidence="2">Uncharacterized protein</fullName>
    </submittedName>
</protein>
<proteinExistence type="predicted"/>
<comment type="caution">
    <text evidence="2">The sequence shown here is derived from an EMBL/GenBank/DDBJ whole genome shotgun (WGS) entry which is preliminary data.</text>
</comment>
<evidence type="ECO:0000313" key="2">
    <source>
        <dbReference type="EMBL" id="KAG2188990.1"/>
    </source>
</evidence>
<evidence type="ECO:0000313" key="3">
    <source>
        <dbReference type="Proteomes" id="UP000612746"/>
    </source>
</evidence>